<dbReference type="GO" id="GO:0043190">
    <property type="term" value="C:ATP-binding cassette (ABC) transporter complex"/>
    <property type="evidence" value="ECO:0007669"/>
    <property type="project" value="InterPro"/>
</dbReference>
<evidence type="ECO:0000259" key="3">
    <source>
        <dbReference type="Pfam" id="PF00496"/>
    </source>
</evidence>
<feature type="domain" description="Solute-binding protein family 5" evidence="3">
    <location>
        <begin position="95"/>
        <end position="505"/>
    </location>
</feature>
<evidence type="ECO:0000313" key="5">
    <source>
        <dbReference type="Proteomes" id="UP000070433"/>
    </source>
</evidence>
<feature type="chain" id="PRO_5012045768" evidence="2">
    <location>
        <begin position="16"/>
        <end position="607"/>
    </location>
</feature>
<dbReference type="PANTHER" id="PTHR30290:SF64">
    <property type="entry name" value="ABC TRANSPORTER PERIPLASMIC BINDING PROTEIN"/>
    <property type="match status" value="1"/>
</dbReference>
<dbReference type="CDD" id="cd08497">
    <property type="entry name" value="MbnE-like"/>
    <property type="match status" value="1"/>
</dbReference>
<dbReference type="PANTHER" id="PTHR30290">
    <property type="entry name" value="PERIPLASMIC BINDING COMPONENT OF ABC TRANSPORTER"/>
    <property type="match status" value="1"/>
</dbReference>
<dbReference type="SUPFAM" id="SSF53850">
    <property type="entry name" value="Periplasmic binding protein-like II"/>
    <property type="match status" value="1"/>
</dbReference>
<gene>
    <name evidence="4" type="ORF">UC35_21850</name>
</gene>
<dbReference type="GO" id="GO:0042884">
    <property type="term" value="P:microcin transport"/>
    <property type="evidence" value="ECO:0007669"/>
    <property type="project" value="TreeGrafter"/>
</dbReference>
<dbReference type="AlphaFoldDB" id="A0A140HLC3"/>
<evidence type="ECO:0000256" key="1">
    <source>
        <dbReference type="ARBA" id="ARBA00022729"/>
    </source>
</evidence>
<dbReference type="EMBL" id="CP010951">
    <property type="protein sequence ID" value="AMO25656.1"/>
    <property type="molecule type" value="Genomic_DNA"/>
</dbReference>
<dbReference type="Gene3D" id="3.40.190.10">
    <property type="entry name" value="Periplasmic binding protein-like II"/>
    <property type="match status" value="1"/>
</dbReference>
<dbReference type="GO" id="GO:0015833">
    <property type="term" value="P:peptide transport"/>
    <property type="evidence" value="ECO:0007669"/>
    <property type="project" value="TreeGrafter"/>
</dbReference>
<organism evidence="4 5">
    <name type="scientific">Ramlibacter tataouinensis</name>
    <dbReference type="NCBI Taxonomy" id="94132"/>
    <lineage>
        <taxon>Bacteria</taxon>
        <taxon>Pseudomonadati</taxon>
        <taxon>Pseudomonadota</taxon>
        <taxon>Betaproteobacteria</taxon>
        <taxon>Burkholderiales</taxon>
        <taxon>Comamonadaceae</taxon>
        <taxon>Ramlibacter</taxon>
    </lineage>
</organism>
<feature type="signal peptide" evidence="2">
    <location>
        <begin position="1"/>
        <end position="15"/>
    </location>
</feature>
<dbReference type="GO" id="GO:1904680">
    <property type="term" value="F:peptide transmembrane transporter activity"/>
    <property type="evidence" value="ECO:0007669"/>
    <property type="project" value="TreeGrafter"/>
</dbReference>
<sequence length="607" mass="68027">MPLLLALCLCGPASAAPGYAVWGQFKYPPDFKHFDYVNPEAPKGGELRMVAGSRISTFDKYNPFTLKGNAPSFLGDLLFEGLLASPMDEVGVAYGLLAEDVDVAPDLLSATFRIRPQARFHNGDPVRAGDVKYSFETLISPQAHPSYTTLLADVAGCDVIDERTVRFRFKKKDRQLPLVVGGIPIFSPKWGMENGKTKPFDQIIMDTPVGTGAYKVGPVRFGKDVTYVRDPNYWGRDLPARRGMNNFDRITVKIYRDNTAQLEALKAGEFDLMQFFSAGDWTRRLNGRRIDSGELVKVDFQHKLPDGFYSYVLNLRLPKYQDRRVRMALELAMDYEWMNLHLFRGSYIRVKGVFGNTDCEAKGSPSPVEAAQLEPFRANLPPEVFGPMALPPRTDGGNSLRDNLLKARALLNEAGWTYRDGALRNAKGEPFVIEFLDSTEARGATTTAAWRRALEKLGISLQLREVDFALWQQRLESNNFDMLGISFPGTHFPGADYADLFGSKAADIPGSGNYGGIKNPAIDALIARLTEVENRDDFLATCRALDRVLAHGHYIIPAWTARSRRIAFSDWTLARPKEIPPYPPEGVPYMDWFMTTWWARNPPKTAK</sequence>
<dbReference type="InterPro" id="IPR030678">
    <property type="entry name" value="Peptide/Ni-bd"/>
</dbReference>
<name>A0A140HLC3_9BURK</name>
<dbReference type="Gene3D" id="3.10.105.10">
    <property type="entry name" value="Dipeptide-binding Protein, Domain 3"/>
    <property type="match status" value="1"/>
</dbReference>
<dbReference type="PATRIC" id="fig|94132.3.peg.4455"/>
<dbReference type="InterPro" id="IPR039424">
    <property type="entry name" value="SBP_5"/>
</dbReference>
<dbReference type="Pfam" id="PF00496">
    <property type="entry name" value="SBP_bac_5"/>
    <property type="match status" value="1"/>
</dbReference>
<dbReference type="Proteomes" id="UP000070433">
    <property type="component" value="Chromosome"/>
</dbReference>
<evidence type="ECO:0000313" key="4">
    <source>
        <dbReference type="EMBL" id="AMO25656.1"/>
    </source>
</evidence>
<reference evidence="4 5" key="1">
    <citation type="journal article" date="2014" name="Int. J. Syst. Evol. Microbiol.">
        <title>Ramlibacter solisilvae sp. nov., isolated from forest soil, and emended description of the genus Ramlibacter.</title>
        <authorList>
            <person name="Lee H.J."/>
            <person name="Lee S.H."/>
            <person name="Lee S.S."/>
            <person name="Lee J.S."/>
            <person name="Kim Y."/>
            <person name="Kim S.C."/>
            <person name="Jeon C.O."/>
        </authorList>
    </citation>
    <scope>NUCLEOTIDE SEQUENCE [LARGE SCALE GENOMIC DNA]</scope>
    <source>
        <strain evidence="4 5">5-10</strain>
    </source>
</reference>
<dbReference type="PIRSF" id="PIRSF002741">
    <property type="entry name" value="MppA"/>
    <property type="match status" value="1"/>
</dbReference>
<accession>A0A140HLC3</accession>
<keyword evidence="5" id="KW-1185">Reference proteome</keyword>
<keyword evidence="1 2" id="KW-0732">Signal</keyword>
<proteinExistence type="predicted"/>
<protein>
    <submittedName>
        <fullName evidence="4">Peptide ABC transporter substrate-binding protein</fullName>
    </submittedName>
</protein>
<evidence type="ECO:0000256" key="2">
    <source>
        <dbReference type="SAM" id="SignalP"/>
    </source>
</evidence>
<dbReference type="InterPro" id="IPR000914">
    <property type="entry name" value="SBP_5_dom"/>
</dbReference>
<dbReference type="GO" id="GO:0030288">
    <property type="term" value="C:outer membrane-bounded periplasmic space"/>
    <property type="evidence" value="ECO:0007669"/>
    <property type="project" value="TreeGrafter"/>
</dbReference>